<dbReference type="AlphaFoldDB" id="A0A1T5BCG8"/>
<name>A0A1T5BCG8_9SPHI</name>
<protein>
    <submittedName>
        <fullName evidence="1">Uncharacterized protein</fullName>
    </submittedName>
</protein>
<gene>
    <name evidence="1" type="ORF">SAMN05661099_1492</name>
</gene>
<evidence type="ECO:0000313" key="2">
    <source>
        <dbReference type="Proteomes" id="UP000189981"/>
    </source>
</evidence>
<dbReference type="Proteomes" id="UP000189981">
    <property type="component" value="Unassembled WGS sequence"/>
</dbReference>
<dbReference type="EMBL" id="FUYR01000001">
    <property type="protein sequence ID" value="SKB44918.1"/>
    <property type="molecule type" value="Genomic_DNA"/>
</dbReference>
<sequence>MGNQGILESLIEMAIKLRALRDFIKRRDMYDHFRTIAALLK</sequence>
<accession>A0A1T5BCG8</accession>
<evidence type="ECO:0000313" key="1">
    <source>
        <dbReference type="EMBL" id="SKB44918.1"/>
    </source>
</evidence>
<proteinExistence type="predicted"/>
<reference evidence="2" key="1">
    <citation type="submission" date="2017-02" db="EMBL/GenBank/DDBJ databases">
        <authorList>
            <person name="Varghese N."/>
            <person name="Submissions S."/>
        </authorList>
    </citation>
    <scope>NUCLEOTIDE SEQUENCE [LARGE SCALE GENOMIC DNA]</scope>
    <source>
        <strain evidence="2">DSM 22385</strain>
    </source>
</reference>
<organism evidence="1 2">
    <name type="scientific">Daejeonella lutea</name>
    <dbReference type="NCBI Taxonomy" id="572036"/>
    <lineage>
        <taxon>Bacteria</taxon>
        <taxon>Pseudomonadati</taxon>
        <taxon>Bacteroidota</taxon>
        <taxon>Sphingobacteriia</taxon>
        <taxon>Sphingobacteriales</taxon>
        <taxon>Sphingobacteriaceae</taxon>
        <taxon>Daejeonella</taxon>
    </lineage>
</organism>
<keyword evidence="2" id="KW-1185">Reference proteome</keyword>